<name>A0A4Z0MAY4_9BACT</name>
<dbReference type="AlphaFoldDB" id="A0A4Z0MAY4"/>
<organism evidence="1 2">
    <name type="scientific">Hymenobacter wooponensis</name>
    <dbReference type="NCBI Taxonomy" id="1525360"/>
    <lineage>
        <taxon>Bacteria</taxon>
        <taxon>Pseudomonadati</taxon>
        <taxon>Bacteroidota</taxon>
        <taxon>Cytophagia</taxon>
        <taxon>Cytophagales</taxon>
        <taxon>Hymenobacteraceae</taxon>
        <taxon>Hymenobacter</taxon>
    </lineage>
</organism>
<comment type="caution">
    <text evidence="1">The sequence shown here is derived from an EMBL/GenBank/DDBJ whole genome shotgun (WGS) entry which is preliminary data.</text>
</comment>
<gene>
    <name evidence="1" type="ORF">EU557_24950</name>
</gene>
<proteinExistence type="predicted"/>
<dbReference type="EMBL" id="SRKZ01000012">
    <property type="protein sequence ID" value="TGD76913.1"/>
    <property type="molecule type" value="Genomic_DNA"/>
</dbReference>
<protein>
    <submittedName>
        <fullName evidence="1">Uncharacterized protein</fullName>
    </submittedName>
</protein>
<keyword evidence="2" id="KW-1185">Reference proteome</keyword>
<dbReference type="OrthoDB" id="9952315at2"/>
<evidence type="ECO:0000313" key="2">
    <source>
        <dbReference type="Proteomes" id="UP000298284"/>
    </source>
</evidence>
<evidence type="ECO:0000313" key="1">
    <source>
        <dbReference type="EMBL" id="TGD76913.1"/>
    </source>
</evidence>
<reference evidence="1 2" key="1">
    <citation type="submission" date="2019-04" db="EMBL/GenBank/DDBJ databases">
        <authorList>
            <person name="Feng G."/>
            <person name="Zhang J."/>
            <person name="Zhu H."/>
        </authorList>
    </citation>
    <scope>NUCLEOTIDE SEQUENCE [LARGE SCALE GENOMIC DNA]</scope>
    <source>
        <strain evidence="1 2">JCM 19491</strain>
    </source>
</reference>
<sequence>MAAGTNFSSSDAYLGIELPALPLNGAYHLLAVGSVRQQLPDLSGYRAQLYLQARESPDAYSTELGPIVHVEANMSYASAWQAGTVWKASGYQVADTASSYPEHRIVDLGYSAPRLVLADEELADNELTKELPIAVRPFVWLAIWEHAGSQLLIPSFELLRSLYYCGGPWLTAFFFARIPLEHLGRLIAGPSASNSFGVHMCVAAQSLSPSEAQIVAALLSDPAYAAIIHHSHLSLALQWMHGNDNALFNANVVLGRRAILRAQGKSFVRAKHSAFWVATLYKTAQCFPFRHILFHPLRMRSLRTRSTSPMVQPMTDVLATLGIANRKKTTGNYHIRPLADDQSVIPIRYGFPWAIAKSRRGAPHFLEEQMCLPWEQRAGSNRRFNRPVKEPFISLEKQFISKGWQVRRLIINNPDSRYGEGWSVCRYSDFLPLLGETYKHFLLRFAITEICRADYCCYLVYSYQQQICVIIYHPNLQPLKDEELQMLLDTLAREIRQTAGRRTLYPPIWKRKLKPIRIEQLSLKAPSFILYLECERLLNLRYSTSNS</sequence>
<accession>A0A4Z0MAY4</accession>
<dbReference type="RefSeq" id="WP_135533156.1">
    <property type="nucleotide sequence ID" value="NZ_SRKZ01000012.1"/>
</dbReference>
<dbReference type="Proteomes" id="UP000298284">
    <property type="component" value="Unassembled WGS sequence"/>
</dbReference>